<comment type="caution">
    <text evidence="3">The sequence shown here is derived from an EMBL/GenBank/DDBJ whole genome shotgun (WGS) entry which is preliminary data.</text>
</comment>
<keyword evidence="2" id="KW-0812">Transmembrane</keyword>
<evidence type="ECO:0008006" key="5">
    <source>
        <dbReference type="Google" id="ProtNLM"/>
    </source>
</evidence>
<evidence type="ECO:0000313" key="3">
    <source>
        <dbReference type="EMBL" id="TRM56843.1"/>
    </source>
</evidence>
<dbReference type="Proteomes" id="UP000320762">
    <property type="component" value="Unassembled WGS sequence"/>
</dbReference>
<accession>A0A550BWE9</accession>
<name>A0A550BWE9_9AGAR</name>
<gene>
    <name evidence="3" type="ORF">BD626DRAFT_465786</name>
</gene>
<sequence length="124" mass="14650">MGMLKGRWQSLRELRIQMKDKKRHLLAVLWIRVCIILHNIILRKEGDNFDAEWREELCTLAGDDRHTQEAEEELFAVSESSGEEEGNAAEVRRAERQTRTTGETFRRRLMDVLFDSPHTTARRR</sequence>
<dbReference type="EMBL" id="VDMD01000057">
    <property type="protein sequence ID" value="TRM56843.1"/>
    <property type="molecule type" value="Genomic_DNA"/>
</dbReference>
<protein>
    <recommendedName>
        <fullName evidence="5">DDE Tnp4 domain-containing protein</fullName>
    </recommendedName>
</protein>
<evidence type="ECO:0000256" key="1">
    <source>
        <dbReference type="SAM" id="MobiDB-lite"/>
    </source>
</evidence>
<keyword evidence="4" id="KW-1185">Reference proteome</keyword>
<feature type="transmembrane region" description="Helical" evidence="2">
    <location>
        <begin position="25"/>
        <end position="42"/>
    </location>
</feature>
<evidence type="ECO:0000313" key="4">
    <source>
        <dbReference type="Proteomes" id="UP000320762"/>
    </source>
</evidence>
<feature type="region of interest" description="Disordered" evidence="1">
    <location>
        <begin position="75"/>
        <end position="100"/>
    </location>
</feature>
<keyword evidence="2" id="KW-1133">Transmembrane helix</keyword>
<keyword evidence="2" id="KW-0472">Membrane</keyword>
<proteinExistence type="predicted"/>
<dbReference type="OrthoDB" id="2649667at2759"/>
<reference evidence="3 4" key="1">
    <citation type="journal article" date="2019" name="New Phytol.">
        <title>Comparative genomics reveals unique wood-decay strategies and fruiting body development in the Schizophyllaceae.</title>
        <authorList>
            <person name="Almasi E."/>
            <person name="Sahu N."/>
            <person name="Krizsan K."/>
            <person name="Balint B."/>
            <person name="Kovacs G.M."/>
            <person name="Kiss B."/>
            <person name="Cseklye J."/>
            <person name="Drula E."/>
            <person name="Henrissat B."/>
            <person name="Nagy I."/>
            <person name="Chovatia M."/>
            <person name="Adam C."/>
            <person name="LaButti K."/>
            <person name="Lipzen A."/>
            <person name="Riley R."/>
            <person name="Grigoriev I.V."/>
            <person name="Nagy L.G."/>
        </authorList>
    </citation>
    <scope>NUCLEOTIDE SEQUENCE [LARGE SCALE GENOMIC DNA]</scope>
    <source>
        <strain evidence="3 4">NL-1724</strain>
    </source>
</reference>
<feature type="compositionally biased region" description="Basic and acidic residues" evidence="1">
    <location>
        <begin position="90"/>
        <end position="100"/>
    </location>
</feature>
<dbReference type="AlphaFoldDB" id="A0A550BWE9"/>
<evidence type="ECO:0000256" key="2">
    <source>
        <dbReference type="SAM" id="Phobius"/>
    </source>
</evidence>
<organism evidence="3 4">
    <name type="scientific">Schizophyllum amplum</name>
    <dbReference type="NCBI Taxonomy" id="97359"/>
    <lineage>
        <taxon>Eukaryota</taxon>
        <taxon>Fungi</taxon>
        <taxon>Dikarya</taxon>
        <taxon>Basidiomycota</taxon>
        <taxon>Agaricomycotina</taxon>
        <taxon>Agaricomycetes</taxon>
        <taxon>Agaricomycetidae</taxon>
        <taxon>Agaricales</taxon>
        <taxon>Schizophyllaceae</taxon>
        <taxon>Schizophyllum</taxon>
    </lineage>
</organism>